<feature type="domain" description="SAM-dependent MTase RsmB/NOP-type" evidence="8">
    <location>
        <begin position="22"/>
        <end position="292"/>
    </location>
</feature>
<comment type="caution">
    <text evidence="7">Lacks conserved residue(s) required for the propagation of feature annotation.</text>
</comment>
<dbReference type="InterPro" id="IPR027391">
    <property type="entry name" value="Nol1_Nop2_Fmu_2"/>
</dbReference>
<dbReference type="PANTHER" id="PTHR22807">
    <property type="entry name" value="NOP2 YEAST -RELATED NOL1/NOP2/FMU SUN DOMAIN-CONTAINING"/>
    <property type="match status" value="1"/>
</dbReference>
<organism evidence="9 10">
    <name type="scientific">Candidatus Acutalibacter ornithocaccae</name>
    <dbReference type="NCBI Taxonomy" id="2838416"/>
    <lineage>
        <taxon>Bacteria</taxon>
        <taxon>Bacillati</taxon>
        <taxon>Bacillota</taxon>
        <taxon>Clostridia</taxon>
        <taxon>Eubacteriales</taxon>
        <taxon>Acutalibacteraceae</taxon>
        <taxon>Acutalibacter</taxon>
    </lineage>
</organism>
<evidence type="ECO:0000256" key="1">
    <source>
        <dbReference type="ARBA" id="ARBA00007494"/>
    </source>
</evidence>
<accession>A0A9D2LZW4</accession>
<comment type="similarity">
    <text evidence="1 7">Belongs to the class I-like SAM-binding methyltransferase superfamily. RsmB/NOP family.</text>
</comment>
<evidence type="ECO:0000256" key="7">
    <source>
        <dbReference type="PROSITE-ProRule" id="PRU01023"/>
    </source>
</evidence>
<sequence>MELPAAFLQAMERLLGPEYPAFLQSYQQPPRRGLRRNPLKCGQPQLEAALPFALEPRAFSPLSYAFAAGEEGVGRLPAHHAGLFYVQEPSACSAVTVLDPQPGEKVLDLCAAPGGKSTQIAGLLAGEGLLWSNEIVKSRAQALLSNVERLGVPNAVVSSCHPQRLCQSLQGFFDKVLVDAPCSGEGMFRRDPAAVAQWSPESPAACAQRQRAILDSAALAVREGGVLVYSTCTFSREENEDNVRWFLSAHPEFALLPIEAGFGRPGVGDLPVRRIYPMDGGEGHFVAKFQRVGENVDKVGPFTAYLSRREEGEFQGLFEELFTCPWPGSAARFGDRVVLLPQGLPELAGLGVLRAGVELCHQKGKRWEPSHAVFQAARKEDCRQSLELPWDAPELLAFLRGEEIPCEGKGYTAVCAGGVPTGFGKASGGRLKNHYPKGLRLLS</sequence>
<dbReference type="GO" id="GO:0001510">
    <property type="term" value="P:RNA methylation"/>
    <property type="evidence" value="ECO:0007669"/>
    <property type="project" value="InterPro"/>
</dbReference>
<dbReference type="EMBL" id="DWXZ01000174">
    <property type="protein sequence ID" value="HJB38024.1"/>
    <property type="molecule type" value="Genomic_DNA"/>
</dbReference>
<dbReference type="InterPro" id="IPR031340">
    <property type="entry name" value="RsmF_methylt_CI"/>
</dbReference>
<feature type="binding site" evidence="7">
    <location>
        <position position="179"/>
    </location>
    <ligand>
        <name>S-adenosyl-L-methionine</name>
        <dbReference type="ChEBI" id="CHEBI:59789"/>
    </ligand>
</feature>
<dbReference type="InterPro" id="IPR023267">
    <property type="entry name" value="RCMT"/>
</dbReference>
<dbReference type="PANTHER" id="PTHR22807:SF30">
    <property type="entry name" value="28S RRNA (CYTOSINE(4447)-C(5))-METHYLTRANSFERASE-RELATED"/>
    <property type="match status" value="1"/>
</dbReference>
<keyword evidence="5 7" id="KW-0949">S-adenosyl-L-methionine</keyword>
<dbReference type="GO" id="GO:0008173">
    <property type="term" value="F:RNA methyltransferase activity"/>
    <property type="evidence" value="ECO:0007669"/>
    <property type="project" value="InterPro"/>
</dbReference>
<evidence type="ECO:0000256" key="2">
    <source>
        <dbReference type="ARBA" id="ARBA00022490"/>
    </source>
</evidence>
<dbReference type="InterPro" id="IPR049560">
    <property type="entry name" value="MeTrfase_RsmB-F_NOP2_cat"/>
</dbReference>
<dbReference type="SUPFAM" id="SSF53335">
    <property type="entry name" value="S-adenosyl-L-methionine-dependent methyltransferases"/>
    <property type="match status" value="1"/>
</dbReference>
<gene>
    <name evidence="9" type="ORF">H9942_08160</name>
</gene>
<dbReference type="AlphaFoldDB" id="A0A9D2LZW4"/>
<reference evidence="9" key="2">
    <citation type="submission" date="2021-04" db="EMBL/GenBank/DDBJ databases">
        <authorList>
            <person name="Gilroy R."/>
        </authorList>
    </citation>
    <scope>NUCLEOTIDE SEQUENCE</scope>
    <source>
        <strain evidence="9">ChiBcolR8-3208</strain>
    </source>
</reference>
<dbReference type="InterPro" id="IPR018314">
    <property type="entry name" value="RsmB/NOL1/NOP2-like_CS"/>
</dbReference>
<comment type="caution">
    <text evidence="9">The sequence shown here is derived from an EMBL/GenBank/DDBJ whole genome shotgun (WGS) entry which is preliminary data.</text>
</comment>
<evidence type="ECO:0000313" key="9">
    <source>
        <dbReference type="EMBL" id="HJB38024.1"/>
    </source>
</evidence>
<proteinExistence type="inferred from homology"/>
<evidence type="ECO:0000256" key="4">
    <source>
        <dbReference type="ARBA" id="ARBA00022679"/>
    </source>
</evidence>
<reference evidence="9" key="1">
    <citation type="journal article" date="2021" name="PeerJ">
        <title>Extensive microbial diversity within the chicken gut microbiome revealed by metagenomics and culture.</title>
        <authorList>
            <person name="Gilroy R."/>
            <person name="Ravi A."/>
            <person name="Getino M."/>
            <person name="Pursley I."/>
            <person name="Horton D.L."/>
            <person name="Alikhan N.F."/>
            <person name="Baker D."/>
            <person name="Gharbi K."/>
            <person name="Hall N."/>
            <person name="Watson M."/>
            <person name="Adriaenssens E.M."/>
            <person name="Foster-Nyarko E."/>
            <person name="Jarju S."/>
            <person name="Secka A."/>
            <person name="Antonio M."/>
            <person name="Oren A."/>
            <person name="Chaudhuri R.R."/>
            <person name="La Ragione R."/>
            <person name="Hildebrand F."/>
            <person name="Pallen M.J."/>
        </authorList>
    </citation>
    <scope>NUCLEOTIDE SEQUENCE</scope>
    <source>
        <strain evidence="9">ChiBcolR8-3208</strain>
    </source>
</reference>
<dbReference type="Pfam" id="PF01189">
    <property type="entry name" value="Methyltr_RsmB-F"/>
    <property type="match status" value="1"/>
</dbReference>
<dbReference type="InterPro" id="IPR001678">
    <property type="entry name" value="MeTrfase_RsmB-F_NOP2_dom"/>
</dbReference>
<dbReference type="CDD" id="cd21147">
    <property type="entry name" value="RsmF_methylt_CTD1"/>
    <property type="match status" value="1"/>
</dbReference>
<dbReference type="Gene3D" id="3.30.70.1170">
    <property type="entry name" value="Sun protein, domain 3"/>
    <property type="match status" value="1"/>
</dbReference>
<keyword evidence="6 7" id="KW-0694">RNA-binding</keyword>
<dbReference type="Pfam" id="PF13636">
    <property type="entry name" value="Methyltranf_PUA"/>
    <property type="match status" value="1"/>
</dbReference>
<feature type="binding site" evidence="7">
    <location>
        <position position="134"/>
    </location>
    <ligand>
        <name>S-adenosyl-L-methionine</name>
        <dbReference type="ChEBI" id="CHEBI:59789"/>
    </ligand>
</feature>
<dbReference type="PRINTS" id="PR02008">
    <property type="entry name" value="RCMTFAMILY"/>
</dbReference>
<dbReference type="PROSITE" id="PS51686">
    <property type="entry name" value="SAM_MT_RSMB_NOP"/>
    <property type="match status" value="1"/>
</dbReference>
<protein>
    <submittedName>
        <fullName evidence="9">RsmB/NOP family class I SAM-dependent RNA methyltransferase</fullName>
    </submittedName>
</protein>
<dbReference type="Gene3D" id="3.40.50.150">
    <property type="entry name" value="Vaccinia Virus protein VP39"/>
    <property type="match status" value="1"/>
</dbReference>
<dbReference type="PROSITE" id="PS01153">
    <property type="entry name" value="NOL1_NOP2_SUN"/>
    <property type="match status" value="1"/>
</dbReference>
<feature type="active site" description="Nucleophile" evidence="7">
    <location>
        <position position="232"/>
    </location>
</feature>
<dbReference type="Proteomes" id="UP000824214">
    <property type="component" value="Unassembled WGS sequence"/>
</dbReference>
<evidence type="ECO:0000256" key="6">
    <source>
        <dbReference type="ARBA" id="ARBA00022884"/>
    </source>
</evidence>
<name>A0A9D2LZW4_9FIRM</name>
<keyword evidence="2" id="KW-0963">Cytoplasm</keyword>
<evidence type="ECO:0000313" key="10">
    <source>
        <dbReference type="Proteomes" id="UP000824214"/>
    </source>
</evidence>
<dbReference type="GO" id="GO:0003723">
    <property type="term" value="F:RNA binding"/>
    <property type="evidence" value="ECO:0007669"/>
    <property type="project" value="UniProtKB-UniRule"/>
</dbReference>
<evidence type="ECO:0000256" key="3">
    <source>
        <dbReference type="ARBA" id="ARBA00022603"/>
    </source>
</evidence>
<feature type="binding site" evidence="7">
    <location>
        <begin position="110"/>
        <end position="116"/>
    </location>
    <ligand>
        <name>S-adenosyl-L-methionine</name>
        <dbReference type="ChEBI" id="CHEBI:59789"/>
    </ligand>
</feature>
<dbReference type="Pfam" id="PF17125">
    <property type="entry name" value="Methyltr_RsmF_N"/>
    <property type="match status" value="1"/>
</dbReference>
<dbReference type="InterPro" id="IPR029063">
    <property type="entry name" value="SAM-dependent_MTases_sf"/>
</dbReference>
<evidence type="ECO:0000259" key="8">
    <source>
        <dbReference type="PROSITE" id="PS51686"/>
    </source>
</evidence>
<dbReference type="Gene3D" id="2.30.130.60">
    <property type="match status" value="1"/>
</dbReference>
<dbReference type="Pfam" id="PF17126">
    <property type="entry name" value="RsmF_methylt_CI"/>
    <property type="match status" value="1"/>
</dbReference>
<dbReference type="InterPro" id="IPR031341">
    <property type="entry name" value="Methyltr_RsmF_N"/>
</dbReference>
<keyword evidence="3 7" id="KW-0489">Methyltransferase</keyword>
<keyword evidence="4 7" id="KW-0808">Transferase</keyword>
<evidence type="ECO:0000256" key="5">
    <source>
        <dbReference type="ARBA" id="ARBA00022691"/>
    </source>
</evidence>